<accession>A0A4P9WER2</accession>
<feature type="compositionally biased region" description="Basic and acidic residues" evidence="1">
    <location>
        <begin position="141"/>
        <end position="154"/>
    </location>
</feature>
<keyword evidence="3" id="KW-1185">Reference proteome</keyword>
<reference evidence="3" key="1">
    <citation type="journal article" date="2018" name="Nat. Microbiol.">
        <title>Leveraging single-cell genomics to expand the fungal tree of life.</title>
        <authorList>
            <person name="Ahrendt S.R."/>
            <person name="Quandt C.A."/>
            <person name="Ciobanu D."/>
            <person name="Clum A."/>
            <person name="Salamov A."/>
            <person name="Andreopoulos B."/>
            <person name="Cheng J.F."/>
            <person name="Woyke T."/>
            <person name="Pelin A."/>
            <person name="Henrissat B."/>
            <person name="Reynolds N.K."/>
            <person name="Benny G.L."/>
            <person name="Smith M.E."/>
            <person name="James T.Y."/>
            <person name="Grigoriev I.V."/>
        </authorList>
    </citation>
    <scope>NUCLEOTIDE SEQUENCE [LARGE SCALE GENOMIC DNA]</scope>
</reference>
<feature type="compositionally biased region" description="Basic and acidic residues" evidence="1">
    <location>
        <begin position="163"/>
        <end position="174"/>
    </location>
</feature>
<feature type="region of interest" description="Disordered" evidence="1">
    <location>
        <begin position="141"/>
        <end position="174"/>
    </location>
</feature>
<evidence type="ECO:0000313" key="3">
    <source>
        <dbReference type="Proteomes" id="UP000269721"/>
    </source>
</evidence>
<gene>
    <name evidence="2" type="ORF">BDK51DRAFT_30213</name>
</gene>
<dbReference type="AlphaFoldDB" id="A0A4P9WER2"/>
<evidence type="ECO:0000256" key="1">
    <source>
        <dbReference type="SAM" id="MobiDB-lite"/>
    </source>
</evidence>
<proteinExistence type="predicted"/>
<organism evidence="2 3">
    <name type="scientific">Blyttiomyces helicus</name>
    <dbReference type="NCBI Taxonomy" id="388810"/>
    <lineage>
        <taxon>Eukaryota</taxon>
        <taxon>Fungi</taxon>
        <taxon>Fungi incertae sedis</taxon>
        <taxon>Chytridiomycota</taxon>
        <taxon>Chytridiomycota incertae sedis</taxon>
        <taxon>Chytridiomycetes</taxon>
        <taxon>Chytridiomycetes incertae sedis</taxon>
        <taxon>Blyttiomyces</taxon>
    </lineage>
</organism>
<dbReference type="Proteomes" id="UP000269721">
    <property type="component" value="Unassembled WGS sequence"/>
</dbReference>
<protein>
    <submittedName>
        <fullName evidence="2">Uncharacterized protein</fullName>
    </submittedName>
</protein>
<evidence type="ECO:0000313" key="2">
    <source>
        <dbReference type="EMBL" id="RKO90285.1"/>
    </source>
</evidence>
<name>A0A4P9WER2_9FUNG</name>
<dbReference type="EMBL" id="KZ995629">
    <property type="protein sequence ID" value="RKO90285.1"/>
    <property type="molecule type" value="Genomic_DNA"/>
</dbReference>
<sequence>MATSTTPPPAPTPHLPQQGSPVNYLFVFAPQNVQSAARNLFLIENEIGEAAQFIVDSEEGPAISYSQVENLIQLLNESTLRSPPPPPTTFPPPLYNEALRSNQTDFRSNQNVKKAFKLIDNKHLLEKTFLVVPNSKKIEQKVKKVEPKADKTTTDEEDEPSNTDERPKEDHFDSWGRDLAQDVGRMLKVFDRSRTIGSKRTDRQTLSGIAVLFANPRQLSLTNNLVRFSFWLEG</sequence>